<dbReference type="EMBL" id="CP012333">
    <property type="protein sequence ID" value="AKV00592.1"/>
    <property type="molecule type" value="Genomic_DNA"/>
</dbReference>
<evidence type="ECO:0000256" key="1">
    <source>
        <dbReference type="ARBA" id="ARBA00006217"/>
    </source>
</evidence>
<dbReference type="Proteomes" id="UP000064967">
    <property type="component" value="Chromosome"/>
</dbReference>
<dbReference type="STRING" id="1391654.AKJ09_07255"/>
<reference evidence="3 4" key="1">
    <citation type="submission" date="2015-08" db="EMBL/GenBank/DDBJ databases">
        <authorList>
            <person name="Babu N.S."/>
            <person name="Beckwith C.J."/>
            <person name="Beseler K.G."/>
            <person name="Brison A."/>
            <person name="Carone J.V."/>
            <person name="Caskin T.P."/>
            <person name="Diamond M."/>
            <person name="Durham M.E."/>
            <person name="Foxe J.M."/>
            <person name="Go M."/>
            <person name="Henderson B.A."/>
            <person name="Jones I.B."/>
            <person name="McGettigan J.A."/>
            <person name="Micheletti S.J."/>
            <person name="Nasrallah M.E."/>
            <person name="Ortiz D."/>
            <person name="Piller C.R."/>
            <person name="Privatt S.R."/>
            <person name="Schneider S.L."/>
            <person name="Sharp S."/>
            <person name="Smith T.C."/>
            <person name="Stanton J.D."/>
            <person name="Ullery H.E."/>
            <person name="Wilson R.J."/>
            <person name="Serrano M.G."/>
            <person name="Buck G."/>
            <person name="Lee V."/>
            <person name="Wang Y."/>
            <person name="Carvalho R."/>
            <person name="Voegtly L."/>
            <person name="Shi R."/>
            <person name="Duckworth R."/>
            <person name="Johnson A."/>
            <person name="Loviza R."/>
            <person name="Walstead R."/>
            <person name="Shah Z."/>
            <person name="Kiflezghi M."/>
            <person name="Wade K."/>
            <person name="Ball S.L."/>
            <person name="Bradley K.W."/>
            <person name="Asai D.J."/>
            <person name="Bowman C.A."/>
            <person name="Russell D.A."/>
            <person name="Pope W.H."/>
            <person name="Jacobs-Sera D."/>
            <person name="Hendrix R.W."/>
            <person name="Hatfull G.F."/>
        </authorList>
    </citation>
    <scope>NUCLEOTIDE SEQUENCE [LARGE SCALE GENOMIC DNA]</scope>
    <source>
        <strain evidence="3 4">DSM 27648</strain>
    </source>
</reference>
<evidence type="ECO:0000313" key="3">
    <source>
        <dbReference type="EMBL" id="AKV00592.1"/>
    </source>
</evidence>
<dbReference type="SUPFAM" id="SSF53056">
    <property type="entry name" value="beta-carbonic anhydrase, cab"/>
    <property type="match status" value="1"/>
</dbReference>
<sequence length="207" mass="21851">MPNSYAPTAVDPASALIRLREGNRRFVMGEGRATRSWHPGLADGQSPFAVILGCADSRAPAEYVFDQGLGDLFVIRVAGNIVAPSLIGSVEFAAGKFGTRLVVVMGHTKCGAVGATVEALEGGKPNSPNIQSIVKRITPHLEAMPPTPGGDREARMNEAVRVNALASAAELRRSSPILREFVECGRVVIVAAVFDLATGVVTFLDQE</sequence>
<feature type="binding site" evidence="2">
    <location>
        <position position="107"/>
    </location>
    <ligand>
        <name>Zn(2+)</name>
        <dbReference type="ChEBI" id="CHEBI:29105"/>
    </ligand>
</feature>
<evidence type="ECO:0000313" key="4">
    <source>
        <dbReference type="Proteomes" id="UP000064967"/>
    </source>
</evidence>
<comment type="similarity">
    <text evidence="1">Belongs to the beta-class carbonic anhydrase family.</text>
</comment>
<feature type="binding site" evidence="2">
    <location>
        <position position="110"/>
    </location>
    <ligand>
        <name>Zn(2+)</name>
        <dbReference type="ChEBI" id="CHEBI:29105"/>
    </ligand>
</feature>
<dbReference type="InterPro" id="IPR001765">
    <property type="entry name" value="Carbonic_anhydrase"/>
</dbReference>
<feature type="binding site" evidence="2">
    <location>
        <position position="56"/>
    </location>
    <ligand>
        <name>Zn(2+)</name>
        <dbReference type="ChEBI" id="CHEBI:29105"/>
    </ligand>
</feature>
<protein>
    <submittedName>
        <fullName evidence="3">Carbonic anhydrase</fullName>
    </submittedName>
</protein>
<dbReference type="PANTHER" id="PTHR11002">
    <property type="entry name" value="CARBONIC ANHYDRASE"/>
    <property type="match status" value="1"/>
</dbReference>
<dbReference type="RefSeq" id="WP_240488672.1">
    <property type="nucleotide sequence ID" value="NZ_CP012333.1"/>
</dbReference>
<dbReference type="GO" id="GO:0004089">
    <property type="term" value="F:carbonate dehydratase activity"/>
    <property type="evidence" value="ECO:0007669"/>
    <property type="project" value="InterPro"/>
</dbReference>
<dbReference type="GO" id="GO:0008270">
    <property type="term" value="F:zinc ion binding"/>
    <property type="evidence" value="ECO:0007669"/>
    <property type="project" value="InterPro"/>
</dbReference>
<dbReference type="CDD" id="cd03378">
    <property type="entry name" value="beta_CA_cladeC"/>
    <property type="match status" value="1"/>
</dbReference>
<dbReference type="Gene3D" id="3.40.1050.10">
    <property type="entry name" value="Carbonic anhydrase"/>
    <property type="match status" value="1"/>
</dbReference>
<organism evidence="3 4">
    <name type="scientific">Labilithrix luteola</name>
    <dbReference type="NCBI Taxonomy" id="1391654"/>
    <lineage>
        <taxon>Bacteria</taxon>
        <taxon>Pseudomonadati</taxon>
        <taxon>Myxococcota</taxon>
        <taxon>Polyangia</taxon>
        <taxon>Polyangiales</taxon>
        <taxon>Labilitrichaceae</taxon>
        <taxon>Labilithrix</taxon>
    </lineage>
</organism>
<dbReference type="PANTHER" id="PTHR11002:SF79">
    <property type="entry name" value="CARBONIC ANHYDRASE 2"/>
    <property type="match status" value="1"/>
</dbReference>
<dbReference type="SMART" id="SM00947">
    <property type="entry name" value="Pro_CA"/>
    <property type="match status" value="1"/>
</dbReference>
<feature type="binding site" evidence="2">
    <location>
        <position position="54"/>
    </location>
    <ligand>
        <name>Zn(2+)</name>
        <dbReference type="ChEBI" id="CHEBI:29105"/>
    </ligand>
</feature>
<comment type="cofactor">
    <cofactor evidence="2">
        <name>Zn(2+)</name>
        <dbReference type="ChEBI" id="CHEBI:29105"/>
    </cofactor>
    <text evidence="2">Binds 1 zinc ion per subunit.</text>
</comment>
<dbReference type="AlphaFoldDB" id="A0A0K1Q4K2"/>
<dbReference type="InterPro" id="IPR036874">
    <property type="entry name" value="Carbonic_anhydrase_sf"/>
</dbReference>
<gene>
    <name evidence="3" type="ORF">AKJ09_07255</name>
</gene>
<keyword evidence="4" id="KW-1185">Reference proteome</keyword>
<keyword evidence="2" id="KW-0479">Metal-binding</keyword>
<dbReference type="KEGG" id="llu:AKJ09_07255"/>
<proteinExistence type="inferred from homology"/>
<accession>A0A0K1Q4K2</accession>
<dbReference type="Pfam" id="PF00484">
    <property type="entry name" value="Pro_CA"/>
    <property type="match status" value="1"/>
</dbReference>
<name>A0A0K1Q4K2_9BACT</name>
<keyword evidence="2" id="KW-0862">Zinc</keyword>
<dbReference type="PATRIC" id="fig|1391654.3.peg.7370"/>
<evidence type="ECO:0000256" key="2">
    <source>
        <dbReference type="PIRSR" id="PIRSR601765-1"/>
    </source>
</evidence>